<comment type="caution">
    <text evidence="1">The sequence shown here is derived from an EMBL/GenBank/DDBJ whole genome shotgun (WGS) entry which is preliminary data.</text>
</comment>
<reference evidence="1 2" key="1">
    <citation type="submission" date="2013-01" db="EMBL/GenBank/DDBJ databases">
        <authorList>
            <person name="Harkins D.M."/>
            <person name="Durkin A.S."/>
            <person name="Brinkac L.M."/>
            <person name="Haft D.H."/>
            <person name="Selengut J.D."/>
            <person name="Sanka R."/>
            <person name="DePew J."/>
            <person name="Purushe J."/>
            <person name="Whelen A.C."/>
            <person name="Vinetz J.M."/>
            <person name="Sutton G.G."/>
            <person name="Nierman W.C."/>
            <person name="Fouts D.E."/>
        </authorList>
    </citation>
    <scope>NUCLEOTIDE SEQUENCE [LARGE SCALE GENOMIC DNA]</scope>
    <source>
        <strain evidence="1 2">2007001578</strain>
    </source>
</reference>
<organism evidence="1 2">
    <name type="scientific">Leptospira noguchii str. 2007001578</name>
    <dbReference type="NCBI Taxonomy" id="1049974"/>
    <lineage>
        <taxon>Bacteria</taxon>
        <taxon>Pseudomonadati</taxon>
        <taxon>Spirochaetota</taxon>
        <taxon>Spirochaetia</taxon>
        <taxon>Leptospirales</taxon>
        <taxon>Leptospiraceae</taxon>
        <taxon>Leptospira</taxon>
    </lineage>
</organism>
<protein>
    <recommendedName>
        <fullName evidence="3">PF07599 family protein</fullName>
    </recommendedName>
</protein>
<dbReference type="RefSeq" id="WP_004433266.1">
    <property type="nucleotide sequence ID" value="NZ_AHMH02000144.1"/>
</dbReference>
<dbReference type="Proteomes" id="UP000012099">
    <property type="component" value="Unassembled WGS sequence"/>
</dbReference>
<accession>A0ABP2T3Z9</accession>
<evidence type="ECO:0008006" key="3">
    <source>
        <dbReference type="Google" id="ProtNLM"/>
    </source>
</evidence>
<proteinExistence type="predicted"/>
<name>A0ABP2T3Z9_9LEPT</name>
<gene>
    <name evidence="1" type="ORF">LEP1GSC035_4912</name>
</gene>
<dbReference type="EMBL" id="AHMH02000144">
    <property type="protein sequence ID" value="EMM98754.1"/>
    <property type="molecule type" value="Genomic_DNA"/>
</dbReference>
<sequence length="148" mass="17456">MILENVGTITNHGFYSWSLKMWELLQVHGLYSWSLKTWELLQVHGLYSWSLKMWELLLLENSFSFSPQTHLMYLKICERLCYLSDRSIYTGLAWSEARPTKTQFLFLISSKINNKNQSTPFHDYFLPYILSKIVSTVGETIVETNFID</sequence>
<keyword evidence="2" id="KW-1185">Reference proteome</keyword>
<evidence type="ECO:0000313" key="2">
    <source>
        <dbReference type="Proteomes" id="UP000012099"/>
    </source>
</evidence>
<evidence type="ECO:0000313" key="1">
    <source>
        <dbReference type="EMBL" id="EMM98754.1"/>
    </source>
</evidence>